<dbReference type="SUPFAM" id="SSF46785">
    <property type="entry name" value="Winged helix' DNA-binding domain"/>
    <property type="match status" value="1"/>
</dbReference>
<dbReference type="InterPro" id="IPR011991">
    <property type="entry name" value="ArsR-like_HTH"/>
</dbReference>
<sequence length="201" mass="21523">MTRDGSSPSPASTDHKPGVTRYAEALTTTLSFMTDVSLGDELTRRVEDLEERVSLLFQEHPAAETNNGVGTADHVAEAEDPRQLATRLLARSDPDVLAARLNALGHPVRLRILLACLDGPRRAAELAAQTDMGSTGQIYHHLRQLVNQGWLSASRRGHYEVPREALEVVAAVLAATFWDGNADPTSSEAASGARTSAASST</sequence>
<protein>
    <recommendedName>
        <fullName evidence="1">HTH arsR-type domain-containing protein</fullName>
    </recommendedName>
</protein>
<reference evidence="2" key="1">
    <citation type="submission" date="2011-07" db="EMBL/GenBank/DDBJ databases">
        <authorList>
            <person name="Garcia Llorente I."/>
        </authorList>
    </citation>
    <scope>NUCLEOTIDE SEQUENCE</scope>
    <source>
        <strain evidence="2">CS40</strain>
    </source>
</reference>
<dbReference type="Pfam" id="PF12840">
    <property type="entry name" value="HTH_20"/>
    <property type="match status" value="1"/>
</dbReference>
<organism evidence="2">
    <name type="scientific">Streptomyces sp. CS40</name>
    <dbReference type="NCBI Taxonomy" id="1068630"/>
    <lineage>
        <taxon>Bacteria</taxon>
        <taxon>Bacillati</taxon>
        <taxon>Actinomycetota</taxon>
        <taxon>Actinomycetes</taxon>
        <taxon>Kitasatosporales</taxon>
        <taxon>Streptomycetaceae</taxon>
        <taxon>Streptomyces</taxon>
    </lineage>
</organism>
<dbReference type="InterPro" id="IPR036390">
    <property type="entry name" value="WH_DNA-bd_sf"/>
</dbReference>
<evidence type="ECO:0000313" key="2">
    <source>
        <dbReference type="EMBL" id="CCC55926.1"/>
    </source>
</evidence>
<dbReference type="GO" id="GO:0003700">
    <property type="term" value="F:DNA-binding transcription factor activity"/>
    <property type="evidence" value="ECO:0007669"/>
    <property type="project" value="InterPro"/>
</dbReference>
<evidence type="ECO:0000259" key="1">
    <source>
        <dbReference type="SMART" id="SM00418"/>
    </source>
</evidence>
<dbReference type="AlphaFoldDB" id="H1ZYU5"/>
<dbReference type="SMART" id="SM00418">
    <property type="entry name" value="HTH_ARSR"/>
    <property type="match status" value="1"/>
</dbReference>
<dbReference type="InterPro" id="IPR036388">
    <property type="entry name" value="WH-like_DNA-bd_sf"/>
</dbReference>
<dbReference type="EMBL" id="HE575208">
    <property type="protein sequence ID" value="CCC55926.1"/>
    <property type="molecule type" value="Genomic_DNA"/>
</dbReference>
<dbReference type="InterPro" id="IPR001845">
    <property type="entry name" value="HTH_ArsR_DNA-bd_dom"/>
</dbReference>
<dbReference type="CDD" id="cd00090">
    <property type="entry name" value="HTH_ARSR"/>
    <property type="match status" value="1"/>
</dbReference>
<feature type="domain" description="HTH arsR-type" evidence="1">
    <location>
        <begin position="99"/>
        <end position="174"/>
    </location>
</feature>
<dbReference type="Gene3D" id="1.10.10.10">
    <property type="entry name" value="Winged helix-like DNA-binding domain superfamily/Winged helix DNA-binding domain"/>
    <property type="match status" value="1"/>
</dbReference>
<name>H1ZYU5_9ACTN</name>
<reference evidence="2" key="2">
    <citation type="journal article" date="2012" name="Chem. Biol.">
        <title>Elucidating the biosynthetic pathway for the hybrid polyketide-nonribosomal peptide collismycin A: unusual mechanism for the formation of the 2,2.-bipyridyl ring.</title>
        <authorList>
            <person name="Garcia I."/>
            <person name="Vior N.M."/>
            <person name="Brana A.F."/>
            <person name="Sabin J.G."/>
            <person name="Rohr J."/>
            <person name="Moris F."/>
            <person name="Mendez C."/>
            <person name="Salas J.A."/>
        </authorList>
    </citation>
    <scope>NUCLEOTIDE SEQUENCE</scope>
    <source>
        <strain evidence="2">CS40</strain>
    </source>
</reference>
<proteinExistence type="predicted"/>
<accession>H1ZYU5</accession>